<name>A0A1D3CYT0_9EIME</name>
<gene>
    <name evidence="2" type="ORF">cyc_04645</name>
</gene>
<feature type="region of interest" description="Disordered" evidence="1">
    <location>
        <begin position="573"/>
        <end position="607"/>
    </location>
</feature>
<dbReference type="PANTHER" id="PTHR37935:SF1">
    <property type="entry name" value="CHROMOSOME UNDETERMINED SCAFFOLD_14, WHOLE GENOME SHOTGUN SEQUENCE"/>
    <property type="match status" value="1"/>
</dbReference>
<dbReference type="EMBL" id="JROU02001480">
    <property type="protein sequence ID" value="OEH76350.1"/>
    <property type="molecule type" value="Genomic_DNA"/>
</dbReference>
<keyword evidence="3" id="KW-1185">Reference proteome</keyword>
<evidence type="ECO:0000313" key="2">
    <source>
        <dbReference type="EMBL" id="OEH76350.1"/>
    </source>
</evidence>
<dbReference type="InParanoid" id="A0A1D3CYT0"/>
<feature type="compositionally biased region" description="Low complexity" evidence="1">
    <location>
        <begin position="672"/>
        <end position="689"/>
    </location>
</feature>
<feature type="region of interest" description="Disordered" evidence="1">
    <location>
        <begin position="134"/>
        <end position="161"/>
    </location>
</feature>
<evidence type="ECO:0000256" key="1">
    <source>
        <dbReference type="SAM" id="MobiDB-lite"/>
    </source>
</evidence>
<dbReference type="VEuPathDB" id="ToxoDB:cyc_04645"/>
<protein>
    <submittedName>
        <fullName evidence="2">Uncharacterized protein</fullName>
    </submittedName>
</protein>
<dbReference type="PANTHER" id="PTHR37935">
    <property type="entry name" value="CHROMOSOME UNDETERMINED SCAFFOLD_14, WHOLE GENOME SHOTGUN SEQUENCE"/>
    <property type="match status" value="1"/>
</dbReference>
<proteinExistence type="predicted"/>
<feature type="compositionally biased region" description="Low complexity" evidence="1">
    <location>
        <begin position="134"/>
        <end position="153"/>
    </location>
</feature>
<sequence length="722" mass="78634">MGAANVSDGLRKEREASCLLPKTPLVRLPLRFVCEDSFAACGTAEELQMLLPMLPLQRHDAAQCMDIQQRHHRLQLAPPGGAASPQRLDQQQDAVPSVNVLLSTGVPTMRIAAAAFEHTRSVSLFRWSGGHELQNQQELQPPSQQSTPSNPLQEIPAESVNSAGCKSAPAASVSLPIEPDAAACAVQRSAVFPSAVSAEAAPHAAAVAWRQLQQLHHELTHVLQPGVVLILLIGRWETVRRRVGLEGAEVLKEGMKSQQLQFTAAEFSKQLLDDILADKNVHANIEICILVQAARHAEAEPAAACAAAALSASFFVIVVAFALLVACLQQQAGRWLLTFLEDNRESLAVALGGLLQTEALHKSLYALAMQLLDYLSTNPAAQKSISDLLVYAIYLPAAKDSAGWWVAEILSRPDVAAAARSFVVNEIFNSSWVYDAFCLALARSAWDVLQMEATSTLSKDLVMQVLKDPELQDYAKQLLWQVFKSVLQLRCLNTPQQQRASAREETPEASHQTRLQQLLMLDDLLLQYATNSGLANGEAALLQQLRVRLKGRITAAQEEEPKSKLQEAIEQEAALPIDPKKESQAGEEQQQQETMQQETMQQETMQQADVQELHQEGELAAERKARGVGDALRCLWMALQAFAMGEKALFLLRKDAVLCGWRMHAKAVEPPAGEASAASGESQDGSDSARNTTLPSEMLRLEVSSDPSPAASGVTDGTQLRE</sequence>
<reference evidence="2 3" key="1">
    <citation type="journal article" date="2016" name="BMC Genomics">
        <title>Comparative genomics reveals Cyclospora cayetanensis possesses coccidia-like metabolism and invasion components but unique surface antigens.</title>
        <authorList>
            <person name="Liu S."/>
            <person name="Wang L."/>
            <person name="Zheng H."/>
            <person name="Xu Z."/>
            <person name="Roellig D.M."/>
            <person name="Li N."/>
            <person name="Frace M.A."/>
            <person name="Tang K."/>
            <person name="Arrowood M.J."/>
            <person name="Moss D.M."/>
            <person name="Zhang L."/>
            <person name="Feng Y."/>
            <person name="Xiao L."/>
        </authorList>
    </citation>
    <scope>NUCLEOTIDE SEQUENCE [LARGE SCALE GENOMIC DNA]</scope>
    <source>
        <strain evidence="2 3">CHN_HEN01</strain>
    </source>
</reference>
<accession>A0A1D3CYT0</accession>
<dbReference type="AlphaFoldDB" id="A0A1D3CYT0"/>
<dbReference type="Proteomes" id="UP000095192">
    <property type="component" value="Unassembled WGS sequence"/>
</dbReference>
<feature type="region of interest" description="Disordered" evidence="1">
    <location>
        <begin position="668"/>
        <end position="722"/>
    </location>
</feature>
<organism evidence="2 3">
    <name type="scientific">Cyclospora cayetanensis</name>
    <dbReference type="NCBI Taxonomy" id="88456"/>
    <lineage>
        <taxon>Eukaryota</taxon>
        <taxon>Sar</taxon>
        <taxon>Alveolata</taxon>
        <taxon>Apicomplexa</taxon>
        <taxon>Conoidasida</taxon>
        <taxon>Coccidia</taxon>
        <taxon>Eucoccidiorida</taxon>
        <taxon>Eimeriorina</taxon>
        <taxon>Eimeriidae</taxon>
        <taxon>Cyclospora</taxon>
    </lineage>
</organism>
<comment type="caution">
    <text evidence="2">The sequence shown here is derived from an EMBL/GenBank/DDBJ whole genome shotgun (WGS) entry which is preliminary data.</text>
</comment>
<feature type="compositionally biased region" description="Low complexity" evidence="1">
    <location>
        <begin position="587"/>
        <end position="607"/>
    </location>
</feature>
<evidence type="ECO:0000313" key="3">
    <source>
        <dbReference type="Proteomes" id="UP000095192"/>
    </source>
</evidence>